<dbReference type="InterPro" id="IPR011199">
    <property type="entry name" value="Bacillithiol_biosynth_BshC"/>
</dbReference>
<dbReference type="InterPro" id="IPR055399">
    <property type="entry name" value="CC_BshC"/>
</dbReference>
<dbReference type="AlphaFoldDB" id="A0A1M7ZSC5"/>
<sequence length="531" mass="61931">MPSDCITYQNSGYFSKLIVAYLDQKTELKSLYNRFPSVENFKDQIEEKNKNFPFENREILADALLNQYQKFAISETTSVNIQLLKNSNTFTITTGHQLNLFTGPLYFLYKIISVLNLTKELKTTYPENNFVPVYWMATEDHDFEEINYFNFNGKKIQWEKESKGPVGRLNTSGLHEVFEEFSNELGLGNNAKYLRDLFKKSYLEHDNLADATRYLANELFKNEGLVIIDGDDSKLKKLFVPYAKEELLHQTSFKKVNETIPLLSNYDVQVNPREINLFYIQDDLRERIIFENGFYKINNTSLSFSESEILTELENNPKNFSPNVILRTLYQEVILPNLCYIGGGGEIAYWLELKSNFEANNVPFPILLVRNSVLLVTEKQVSKLAKLNVNWEELFLKQKSLSDKKTKEFSKFTIDFSEQKAILEKQFEQLHQIALQTDKSFIGAVKAQEKKQIKGLENLEKRLLKAERQNHASKLERIFEVQNELFPGKSLQERNQNFSTFLKEIDNYESFLDKIATNLKPFEQKFAIITL</sequence>
<evidence type="ECO:0000259" key="4">
    <source>
        <dbReference type="Pfam" id="PF24850"/>
    </source>
</evidence>
<feature type="coiled-coil region" evidence="2">
    <location>
        <begin position="446"/>
        <end position="476"/>
    </location>
</feature>
<keyword evidence="6" id="KW-1185">Reference proteome</keyword>
<accession>A0A1M7ZSC5</accession>
<keyword evidence="1 2" id="KW-0436">Ligase</keyword>
<feature type="domain" description="Bacillithiol biosynthesis BshC N-terminal Rossmann-like" evidence="3">
    <location>
        <begin position="1"/>
        <end position="371"/>
    </location>
</feature>
<dbReference type="InterPro" id="IPR055398">
    <property type="entry name" value="Rossmann-like_BshC"/>
</dbReference>
<evidence type="ECO:0000256" key="1">
    <source>
        <dbReference type="ARBA" id="ARBA00022598"/>
    </source>
</evidence>
<evidence type="ECO:0000259" key="3">
    <source>
        <dbReference type="Pfam" id="PF10079"/>
    </source>
</evidence>
<dbReference type="RefSeq" id="WP_073580360.1">
    <property type="nucleotide sequence ID" value="NZ_CBCSEA010000003.1"/>
</dbReference>
<dbReference type="Pfam" id="PF10079">
    <property type="entry name" value="Rossmann-like_BshC"/>
    <property type="match status" value="1"/>
</dbReference>
<dbReference type="OrthoDB" id="9765151at2"/>
<evidence type="ECO:0000313" key="6">
    <source>
        <dbReference type="Proteomes" id="UP000184611"/>
    </source>
</evidence>
<gene>
    <name evidence="2" type="primary">bshC</name>
    <name evidence="5" type="ORF">SAMN05443547_0076</name>
</gene>
<protein>
    <recommendedName>
        <fullName evidence="2">Putative cysteine ligase BshC</fullName>
        <ecNumber evidence="2">6.-.-.-</ecNumber>
    </recommendedName>
</protein>
<keyword evidence="2" id="KW-0175">Coiled coil</keyword>
<dbReference type="EMBL" id="FRYK01000001">
    <property type="protein sequence ID" value="SHO71766.1"/>
    <property type="molecule type" value="Genomic_DNA"/>
</dbReference>
<dbReference type="Pfam" id="PF24850">
    <property type="entry name" value="CC_BshC"/>
    <property type="match status" value="1"/>
</dbReference>
<organism evidence="5 6">
    <name type="scientific">Flavobacterium cucumis</name>
    <dbReference type="NCBI Taxonomy" id="416016"/>
    <lineage>
        <taxon>Bacteria</taxon>
        <taxon>Pseudomonadati</taxon>
        <taxon>Bacteroidota</taxon>
        <taxon>Flavobacteriia</taxon>
        <taxon>Flavobacteriales</taxon>
        <taxon>Flavobacteriaceae</taxon>
        <taxon>Flavobacterium</taxon>
    </lineage>
</organism>
<dbReference type="EC" id="6.-.-.-" evidence="2"/>
<reference evidence="6" key="1">
    <citation type="submission" date="2016-12" db="EMBL/GenBank/DDBJ databases">
        <authorList>
            <person name="Varghese N."/>
            <person name="Submissions S."/>
        </authorList>
    </citation>
    <scope>NUCLEOTIDE SEQUENCE [LARGE SCALE GENOMIC DNA]</scope>
    <source>
        <strain evidence="6">DSM 18830</strain>
    </source>
</reference>
<dbReference type="PIRSF" id="PIRSF012535">
    <property type="entry name" value="UCP012535"/>
    <property type="match status" value="1"/>
</dbReference>
<feature type="domain" description="Bacillithiol biosynthesis BshC C-terminal coiled-coil" evidence="4">
    <location>
        <begin position="373"/>
        <end position="531"/>
    </location>
</feature>
<dbReference type="STRING" id="416016.SAMN05443547_0076"/>
<dbReference type="NCBIfam" id="TIGR03998">
    <property type="entry name" value="thiol_BshC"/>
    <property type="match status" value="1"/>
</dbReference>
<dbReference type="HAMAP" id="MF_01867">
    <property type="entry name" value="BshC"/>
    <property type="match status" value="1"/>
</dbReference>
<name>A0A1M7ZSC5_9FLAO</name>
<proteinExistence type="inferred from homology"/>
<dbReference type="GO" id="GO:0016874">
    <property type="term" value="F:ligase activity"/>
    <property type="evidence" value="ECO:0007669"/>
    <property type="project" value="UniProtKB-UniRule"/>
</dbReference>
<comment type="similarity">
    <text evidence="2">Belongs to the BshC family.</text>
</comment>
<evidence type="ECO:0000313" key="5">
    <source>
        <dbReference type="EMBL" id="SHO71766.1"/>
    </source>
</evidence>
<dbReference type="Proteomes" id="UP000184611">
    <property type="component" value="Unassembled WGS sequence"/>
</dbReference>
<evidence type="ECO:0000256" key="2">
    <source>
        <dbReference type="HAMAP-Rule" id="MF_01867"/>
    </source>
</evidence>